<dbReference type="GO" id="GO:0016787">
    <property type="term" value="F:hydrolase activity"/>
    <property type="evidence" value="ECO:0007669"/>
    <property type="project" value="UniProtKB-KW"/>
</dbReference>
<sequence>MNTLHHAYWTFFASRKQRFTRWFVLGGILPDIVYYVMFLYLCVERNALQVIDDPDPLRSLFQLVLDLFEHPVVFVLRQVGHSLFVWIVVFVIILFWQGPRLTKWTALMYGWLGHVILDLLTHVEDAVPVFYPVSSYVFRSKISYWDDEYHAEIFSLINMILIVASVLYMLYEKRKRKRKFTKSS</sequence>
<gene>
    <name evidence="2" type="ORF">H0267_11830</name>
</gene>
<feature type="transmembrane region" description="Helical" evidence="1">
    <location>
        <begin position="75"/>
        <end position="96"/>
    </location>
</feature>
<reference evidence="2 3" key="1">
    <citation type="journal article" date="2005" name="Int. J. Syst. Evol. Microbiol.">
        <title>Halobacillus yeomjeoni sp. nov., isolated from a marine solar saltern in Korea.</title>
        <authorList>
            <person name="Yoon J.H."/>
            <person name="Kang S.J."/>
            <person name="Lee C.H."/>
            <person name="Oh H.W."/>
            <person name="Oh T.K."/>
        </authorList>
    </citation>
    <scope>NUCLEOTIDE SEQUENCE [LARGE SCALE GENOMIC DNA]</scope>
    <source>
        <strain evidence="2 3">KCTC 3957</strain>
    </source>
</reference>
<organism evidence="2 3">
    <name type="scientific">Halobacillus yeomjeoni</name>
    <dbReference type="NCBI Taxonomy" id="311194"/>
    <lineage>
        <taxon>Bacteria</taxon>
        <taxon>Bacillati</taxon>
        <taxon>Bacillota</taxon>
        <taxon>Bacilli</taxon>
        <taxon>Bacillales</taxon>
        <taxon>Bacillaceae</taxon>
        <taxon>Halobacillus</taxon>
    </lineage>
</organism>
<dbReference type="EMBL" id="JADZSC010000002">
    <property type="protein sequence ID" value="MBH0230908.1"/>
    <property type="molecule type" value="Genomic_DNA"/>
</dbReference>
<evidence type="ECO:0000256" key="1">
    <source>
        <dbReference type="SAM" id="Phobius"/>
    </source>
</evidence>
<evidence type="ECO:0000313" key="3">
    <source>
        <dbReference type="Proteomes" id="UP000614490"/>
    </source>
</evidence>
<dbReference type="Pfam" id="PF04307">
    <property type="entry name" value="YdjM"/>
    <property type="match status" value="1"/>
</dbReference>
<proteinExistence type="predicted"/>
<accession>A0A931MVC8</accession>
<comment type="caution">
    <text evidence="2">The sequence shown here is derived from an EMBL/GenBank/DDBJ whole genome shotgun (WGS) entry which is preliminary data.</text>
</comment>
<name>A0A931MVC8_9BACI</name>
<feature type="transmembrane region" description="Helical" evidence="1">
    <location>
        <begin position="153"/>
        <end position="171"/>
    </location>
</feature>
<dbReference type="Proteomes" id="UP000614490">
    <property type="component" value="Unassembled WGS sequence"/>
</dbReference>
<keyword evidence="2" id="KW-0378">Hydrolase</keyword>
<feature type="transmembrane region" description="Helical" evidence="1">
    <location>
        <begin position="22"/>
        <end position="41"/>
    </location>
</feature>
<feature type="transmembrane region" description="Helical" evidence="1">
    <location>
        <begin position="108"/>
        <end position="133"/>
    </location>
</feature>
<dbReference type="AlphaFoldDB" id="A0A931MVC8"/>
<keyword evidence="1" id="KW-0812">Transmembrane</keyword>
<dbReference type="RefSeq" id="WP_197317510.1">
    <property type="nucleotide sequence ID" value="NZ_JADZSC010000002.1"/>
</dbReference>
<protein>
    <submittedName>
        <fullName evidence="2">Metal-dependent hydrolase</fullName>
    </submittedName>
</protein>
<keyword evidence="3" id="KW-1185">Reference proteome</keyword>
<keyword evidence="1" id="KW-0472">Membrane</keyword>
<evidence type="ECO:0000313" key="2">
    <source>
        <dbReference type="EMBL" id="MBH0230908.1"/>
    </source>
</evidence>
<keyword evidence="1" id="KW-1133">Transmembrane helix</keyword>
<dbReference type="InterPro" id="IPR007404">
    <property type="entry name" value="YdjM-like"/>
</dbReference>